<dbReference type="InterPro" id="IPR001343">
    <property type="entry name" value="Hemolysn_Ca-bd"/>
</dbReference>
<comment type="caution">
    <text evidence="1">The sequence shown here is derived from an EMBL/GenBank/DDBJ whole genome shotgun (WGS) entry which is preliminary data.</text>
</comment>
<dbReference type="InterPro" id="IPR018511">
    <property type="entry name" value="Hemolysin-typ_Ca-bd_CS"/>
</dbReference>
<dbReference type="AlphaFoldDB" id="A0A0A0HLX9"/>
<dbReference type="STRING" id="215743.ROSMUCSMR3_03112"/>
<dbReference type="OrthoDB" id="7783360at2"/>
<dbReference type="EMBL" id="AONH01000013">
    <property type="protein sequence ID" value="KGM87689.1"/>
    <property type="molecule type" value="Genomic_DNA"/>
</dbReference>
<evidence type="ECO:0000313" key="2">
    <source>
        <dbReference type="Proteomes" id="UP000030021"/>
    </source>
</evidence>
<reference evidence="1 2" key="1">
    <citation type="submission" date="2013-01" db="EMBL/GenBank/DDBJ databases">
        <authorList>
            <person name="Fiebig A."/>
            <person name="Goeker M."/>
            <person name="Klenk H.-P.P."/>
        </authorList>
    </citation>
    <scope>NUCLEOTIDE SEQUENCE [LARGE SCALE GENOMIC DNA]</scope>
    <source>
        <strain evidence="1 2">DSM 17069</strain>
    </source>
</reference>
<evidence type="ECO:0000313" key="1">
    <source>
        <dbReference type="EMBL" id="KGM87689.1"/>
    </source>
</evidence>
<protein>
    <submittedName>
        <fullName evidence="1">Hemolysin-type calcium-binding repeat (2 copies)</fullName>
    </submittedName>
</protein>
<dbReference type="GO" id="GO:0005509">
    <property type="term" value="F:calcium ion binding"/>
    <property type="evidence" value="ECO:0007669"/>
    <property type="project" value="InterPro"/>
</dbReference>
<sequence length="957" mass="103433">MRHLIGLIGALFIMGAQGTGPAQAERAALSAHVFGNSLVHHLSDDPATNVPYWLARLARAGGRDLALSGQWGFLRDFAAQGVAPNWSFEGVTARRGAADTVLITPANFIQYQAPDAAFEGDNPTNASPVSMTLDVIDGAMTDWPGARIVIYEGWPDMGGFSRGFPPSNRNLRRWHGYALSDYHDWFRAYVSALQAARPDVQITLLPVSSVLSGLQTGLLEDIPVEALYSDEAPHGTATQYFLAALVTYTALYETAAPSAFDLPESLHPALREKYVRLTEEIAQALGLRDTAAAAATAQEAKADIAPGVGLPNPSLGMGLNGIADWSSQHPFVDLMKTARPWVGHTSDQWGAFSTEALLAGGYLDEYGWPLALPDGAKALEAFILTDQPEGATHLRGRYVLRYTGTGVIRVVGRADNVRYDYGKREVRFDVTPGDGPVALSLLETDPADPLRNITVVREDQLALHELGVIFNPLWIDKVADLRVIRFMDWMFTNGAPQITWQDRPLPQDATYVWRGVPVEVMVALANQIGADPWVNMPHMADDGYIQGFAAYLRDHLAPELHAHVEYSNEVWNFMFPQTAWVRDQALALWGDDAGDDAWMQFAGLRAAQMADIWRAEFAGQENRLQIVVGTHTGWPGLEEPLLMAPLALEHGQLTAPPVDRFDAYAVTGYFGYELGGEDQQDTVLGWIATSAAIARAKAAETGADPETYLATHRYDLAYDLAAEALRQGSLGELLRDTLPYHAGVADRHDLRLVMYEGGTHVVGQGAAVENDTLTEFFVGFNYSPQMGALYDELLEGWTVAGGTLFNAFVDVAAPSKWGSWGALRHLDDTTPRWAALMRANALAPQWDTGRPTDAFLHGVTRSAGPQGARLEGTAKADILLGGAGDDTLVGRGGADRIHGGAGRDLAILPGGRDAYGIGRDGARVILEGPQGAVVLVDVEAVEFADAPGQAVALSDLM</sequence>
<gene>
    <name evidence="1" type="ORF">rosmuc_02426</name>
</gene>
<accession>A0A0A0HLX9</accession>
<dbReference type="Gene3D" id="2.150.10.10">
    <property type="entry name" value="Serralysin-like metalloprotease, C-terminal"/>
    <property type="match status" value="1"/>
</dbReference>
<dbReference type="SUPFAM" id="SSF51120">
    <property type="entry name" value="beta-Roll"/>
    <property type="match status" value="1"/>
</dbReference>
<dbReference type="PROSITE" id="PS00330">
    <property type="entry name" value="HEMOLYSIN_CALCIUM"/>
    <property type="match status" value="1"/>
</dbReference>
<dbReference type="RefSeq" id="WP_037273610.1">
    <property type="nucleotide sequence ID" value="NZ_KN293980.1"/>
</dbReference>
<dbReference type="PATRIC" id="fig|1288298.3.peg.2438"/>
<dbReference type="eggNOG" id="COG1028">
    <property type="taxonomic scope" value="Bacteria"/>
</dbReference>
<dbReference type="HOGENOM" id="CLU_309663_0_0_5"/>
<dbReference type="InterPro" id="IPR011049">
    <property type="entry name" value="Serralysin-like_metalloprot_C"/>
</dbReference>
<name>A0A0A0HLX9_9RHOB</name>
<dbReference type="Pfam" id="PF00353">
    <property type="entry name" value="HemolysinCabind"/>
    <property type="match status" value="1"/>
</dbReference>
<dbReference type="Proteomes" id="UP000030021">
    <property type="component" value="Unassembled WGS sequence"/>
</dbReference>
<organism evidence="1 2">
    <name type="scientific">Roseovarius mucosus DSM 17069</name>
    <dbReference type="NCBI Taxonomy" id="1288298"/>
    <lineage>
        <taxon>Bacteria</taxon>
        <taxon>Pseudomonadati</taxon>
        <taxon>Pseudomonadota</taxon>
        <taxon>Alphaproteobacteria</taxon>
        <taxon>Rhodobacterales</taxon>
        <taxon>Roseobacteraceae</taxon>
        <taxon>Roseovarius</taxon>
    </lineage>
</organism>
<proteinExistence type="predicted"/>